<dbReference type="EMBL" id="JARRTL010000056">
    <property type="protein sequence ID" value="MEC0487971.1"/>
    <property type="molecule type" value="Genomic_DNA"/>
</dbReference>
<evidence type="ECO:0000313" key="3">
    <source>
        <dbReference type="Proteomes" id="UP001341297"/>
    </source>
</evidence>
<evidence type="ECO:0000256" key="1">
    <source>
        <dbReference type="SAM" id="Coils"/>
    </source>
</evidence>
<dbReference type="Proteomes" id="UP001341297">
    <property type="component" value="Unassembled WGS sequence"/>
</dbReference>
<protein>
    <submittedName>
        <fullName evidence="2">Uncharacterized protein</fullName>
    </submittedName>
</protein>
<reference evidence="2 3" key="1">
    <citation type="submission" date="2023-03" db="EMBL/GenBank/DDBJ databases">
        <title>Agriculturally important microbes genome sequencing.</title>
        <authorList>
            <person name="Dunlap C."/>
        </authorList>
    </citation>
    <scope>NUCLEOTIDE SEQUENCE [LARGE SCALE GENOMIC DNA]</scope>
    <source>
        <strain evidence="2 3">CBP-3203</strain>
    </source>
</reference>
<comment type="caution">
    <text evidence="2">The sequence shown here is derived from an EMBL/GenBank/DDBJ whole genome shotgun (WGS) entry which is preliminary data.</text>
</comment>
<organism evidence="2 3">
    <name type="scientific">Bacillus glycinifermentans</name>
    <dbReference type="NCBI Taxonomy" id="1664069"/>
    <lineage>
        <taxon>Bacteria</taxon>
        <taxon>Bacillati</taxon>
        <taxon>Bacillota</taxon>
        <taxon>Bacilli</taxon>
        <taxon>Bacillales</taxon>
        <taxon>Bacillaceae</taxon>
        <taxon>Bacillus</taxon>
    </lineage>
</organism>
<name>A0ABU6HD90_9BACI</name>
<dbReference type="RefSeq" id="WP_241494792.1">
    <property type="nucleotide sequence ID" value="NZ_JARRTL010000056.1"/>
</dbReference>
<gene>
    <name evidence="2" type="ORF">P8828_24810</name>
</gene>
<proteinExistence type="predicted"/>
<accession>A0ABU6HD90</accession>
<evidence type="ECO:0000313" key="2">
    <source>
        <dbReference type="EMBL" id="MEC0487971.1"/>
    </source>
</evidence>
<keyword evidence="1" id="KW-0175">Coiled coil</keyword>
<sequence length="178" mass="20595">MIVPKFDRDRIIQYAKEIGIEVREVAPGEGGVFIQEEDGSERELTTFDLFPETKEIADLCCALAGLIAENERLKEENERWARELAAIRDMLPKDYGFEEGTLEYAVAYPEGVRDLVKQTVERMKASDEFHKYLYEECDEYNVKLIKMLADCLPALDESKTDYTELSKEIREIYEAFSV</sequence>
<keyword evidence="3" id="KW-1185">Reference proteome</keyword>
<feature type="coiled-coil region" evidence="1">
    <location>
        <begin position="56"/>
        <end position="90"/>
    </location>
</feature>